<dbReference type="KEGG" id="ssm:Spirs_3723"/>
<protein>
    <recommendedName>
        <fullName evidence="2">Uncharacterized protein TP-0789 domain-containing protein</fullName>
    </recommendedName>
</protein>
<dbReference type="RefSeq" id="WP_013256268.1">
    <property type="nucleotide sequence ID" value="NC_014364.1"/>
</dbReference>
<dbReference type="EMBL" id="CP002116">
    <property type="protein sequence ID" value="ADK82809.1"/>
    <property type="molecule type" value="Genomic_DNA"/>
</dbReference>
<gene>
    <name evidence="3" type="ordered locus">Spirs_3723</name>
</gene>
<feature type="domain" description="Uncharacterized protein TP-0789" evidence="2">
    <location>
        <begin position="73"/>
        <end position="253"/>
    </location>
</feature>
<dbReference type="AlphaFoldDB" id="E1R7V4"/>
<dbReference type="CDD" id="cd16329">
    <property type="entry name" value="LolA_like"/>
    <property type="match status" value="1"/>
</dbReference>
<keyword evidence="1" id="KW-0732">Signal</keyword>
<evidence type="ECO:0000256" key="1">
    <source>
        <dbReference type="SAM" id="SignalP"/>
    </source>
</evidence>
<proteinExistence type="predicted"/>
<name>E1R7V4_SEDSS</name>
<dbReference type="HOGENOM" id="CLU_074356_1_0_12"/>
<evidence type="ECO:0000313" key="4">
    <source>
        <dbReference type="Proteomes" id="UP000002318"/>
    </source>
</evidence>
<dbReference type="STRING" id="573413.Spirs_3723"/>
<accession>E1R7V4</accession>
<dbReference type="InterPro" id="IPR033399">
    <property type="entry name" value="TP_0789-like"/>
</dbReference>
<dbReference type="Proteomes" id="UP000002318">
    <property type="component" value="Chromosome"/>
</dbReference>
<evidence type="ECO:0000313" key="3">
    <source>
        <dbReference type="EMBL" id="ADK82809.1"/>
    </source>
</evidence>
<dbReference type="eggNOG" id="COG3026">
    <property type="taxonomic scope" value="Bacteria"/>
</dbReference>
<feature type="chain" id="PRO_5003150756" description="Uncharacterized protein TP-0789 domain-containing protein" evidence="1">
    <location>
        <begin position="22"/>
        <end position="258"/>
    </location>
</feature>
<organism evidence="3 4">
    <name type="scientific">Sediminispirochaeta smaragdinae (strain DSM 11293 / JCM 15392 / SEBR 4228)</name>
    <name type="common">Spirochaeta smaragdinae</name>
    <dbReference type="NCBI Taxonomy" id="573413"/>
    <lineage>
        <taxon>Bacteria</taxon>
        <taxon>Pseudomonadati</taxon>
        <taxon>Spirochaetota</taxon>
        <taxon>Spirochaetia</taxon>
        <taxon>Spirochaetales</taxon>
        <taxon>Spirochaetaceae</taxon>
        <taxon>Sediminispirochaeta</taxon>
    </lineage>
</organism>
<evidence type="ECO:0000259" key="2">
    <source>
        <dbReference type="Pfam" id="PF17131"/>
    </source>
</evidence>
<dbReference type="Gene3D" id="2.50.20.10">
    <property type="entry name" value="Lipoprotein localisation LolA/LolB/LppX"/>
    <property type="match status" value="1"/>
</dbReference>
<dbReference type="Pfam" id="PF17131">
    <property type="entry name" value="LolA_like"/>
    <property type="match status" value="1"/>
</dbReference>
<sequence length="258" mass="29432">MKKRTIIALAAAFLLPATSFALTGTEIAQKAYDVEDGTTRHTAVQMDLIDKDGSVDARLIEEWGKDDANDLTSVVMVFRSPASVRDTRFLQIENKGRDDDKWIYLPALKRVRRIASSEGDKSFMGSDATYDDMDTREVEQDTHDLIREESVGQWNCYVVKDTPVDPSDSQYSYRISWIDKQSFVPVKMEMYDKQGELVKVLTVEKLEKVQGYWTPLQNLLKNVQTGHSTRLTVKKIVFDESQPDALYTTNFLQTGRVQ</sequence>
<dbReference type="OrthoDB" id="9803781at2"/>
<feature type="signal peptide" evidence="1">
    <location>
        <begin position="1"/>
        <end position="21"/>
    </location>
</feature>
<reference evidence="3 4" key="1">
    <citation type="journal article" date="2010" name="Stand. Genomic Sci.">
        <title>Complete genome sequence of Spirochaeta smaragdinae type strain (SEBR 4228).</title>
        <authorList>
            <person name="Mavromatis K."/>
            <person name="Yasawong M."/>
            <person name="Chertkov O."/>
            <person name="Lapidus A."/>
            <person name="Lucas S."/>
            <person name="Nolan M."/>
            <person name="Del Rio T.G."/>
            <person name="Tice H."/>
            <person name="Cheng J.F."/>
            <person name="Pitluck S."/>
            <person name="Liolios K."/>
            <person name="Ivanova N."/>
            <person name="Tapia R."/>
            <person name="Han C."/>
            <person name="Bruce D."/>
            <person name="Goodwin L."/>
            <person name="Pati A."/>
            <person name="Chen A."/>
            <person name="Palaniappan K."/>
            <person name="Land M."/>
            <person name="Hauser L."/>
            <person name="Chang Y.J."/>
            <person name="Jeffries C.D."/>
            <person name="Detter J.C."/>
            <person name="Rohde M."/>
            <person name="Brambilla E."/>
            <person name="Spring S."/>
            <person name="Goker M."/>
            <person name="Sikorski J."/>
            <person name="Woyke T."/>
            <person name="Bristow J."/>
            <person name="Eisen J.A."/>
            <person name="Markowitz V."/>
            <person name="Hugenholtz P."/>
            <person name="Klenk H.P."/>
            <person name="Kyrpides N.C."/>
        </authorList>
    </citation>
    <scope>NUCLEOTIDE SEQUENCE [LARGE SCALE GENOMIC DNA]</scope>
    <source>
        <strain evidence="4">DSM 11293 / JCM 15392 / SEBR 4228</strain>
    </source>
</reference>
<keyword evidence="4" id="KW-1185">Reference proteome</keyword>